<sequence>MSSQISQAAGREIPGDKGWPLIGHTLEVLKDIQTFFDRKTDAYGEVFSTRFLGETWIRLTGPDACQFLLQDSGNHFSTKLGWESFVGDLFPRGLMLKDDDEHRYHRRIMQSAFKKEAMVRYQSLMADVMPRLFSQIPTQGEVEFSEYSRQALLEIGSRVFIGESDPNRIDQLQKAFRNTVEATMAIVRKPIPGTKYNRGLKGRAFLESYFLDKVAEKRQDVSGNLFAQLCQAKDEDGNDFSDQNIADHMIFMLMAAQDTTSSALTSLMYALTEYPEWQDRLREEFRPYQTLSYADLPELRQTSWAFKEVLRMFTPGAVIPRRSKHEVIYNGYRIPANTVVSVSPVHNHYLPEYWKNPEVFDPERFAPGREEDKQHPFLFAPFSGGAHKCIGMHFAEMEVKMILFYLLKMFRIERDTRIPVKWQKAPVWHPKKGLPIRFSVLPAS</sequence>
<dbReference type="Gene3D" id="1.10.630.10">
    <property type="entry name" value="Cytochrome P450"/>
    <property type="match status" value="1"/>
</dbReference>
<reference evidence="10" key="1">
    <citation type="journal article" date="2014" name="Int. J. Syst. Evol. Microbiol.">
        <title>Complete genome sequence of Corynebacterium casei LMG S-19264T (=DSM 44701T), isolated from a smear-ripened cheese.</title>
        <authorList>
            <consortium name="US DOE Joint Genome Institute (JGI-PGF)"/>
            <person name="Walter F."/>
            <person name="Albersmeier A."/>
            <person name="Kalinowski J."/>
            <person name="Ruckert C."/>
        </authorList>
    </citation>
    <scope>NUCLEOTIDE SEQUENCE</scope>
    <source>
        <strain evidence="10">KCTC 22169</strain>
    </source>
</reference>
<protein>
    <submittedName>
        <fullName evidence="10">Cytochrome P450</fullName>
    </submittedName>
</protein>
<dbReference type="AlphaFoldDB" id="A0A918KCG5"/>
<accession>A0A918KCG5</accession>
<keyword evidence="11" id="KW-1185">Reference proteome</keyword>
<dbReference type="GO" id="GO:0020037">
    <property type="term" value="F:heme binding"/>
    <property type="evidence" value="ECO:0007669"/>
    <property type="project" value="InterPro"/>
</dbReference>
<evidence type="ECO:0000256" key="2">
    <source>
        <dbReference type="ARBA" id="ARBA00010617"/>
    </source>
</evidence>
<proteinExistence type="inferred from homology"/>
<dbReference type="PANTHER" id="PTHR24286">
    <property type="entry name" value="CYTOCHROME P450 26"/>
    <property type="match status" value="1"/>
</dbReference>
<evidence type="ECO:0000256" key="7">
    <source>
        <dbReference type="ARBA" id="ARBA00023033"/>
    </source>
</evidence>
<reference evidence="10" key="2">
    <citation type="submission" date="2020-09" db="EMBL/GenBank/DDBJ databases">
        <authorList>
            <person name="Sun Q."/>
            <person name="Kim S."/>
        </authorList>
    </citation>
    <scope>NUCLEOTIDE SEQUENCE</scope>
    <source>
        <strain evidence="10">KCTC 22169</strain>
    </source>
</reference>
<organism evidence="10 11">
    <name type="scientific">Saccharospirillum salsuginis</name>
    <dbReference type="NCBI Taxonomy" id="418750"/>
    <lineage>
        <taxon>Bacteria</taxon>
        <taxon>Pseudomonadati</taxon>
        <taxon>Pseudomonadota</taxon>
        <taxon>Gammaproteobacteria</taxon>
        <taxon>Oceanospirillales</taxon>
        <taxon>Saccharospirillaceae</taxon>
        <taxon>Saccharospirillum</taxon>
    </lineage>
</organism>
<comment type="cofactor">
    <cofactor evidence="1 8">
        <name>heme</name>
        <dbReference type="ChEBI" id="CHEBI:30413"/>
    </cofactor>
</comment>
<evidence type="ECO:0000313" key="10">
    <source>
        <dbReference type="EMBL" id="GGX58555.1"/>
    </source>
</evidence>
<dbReference type="Pfam" id="PF00067">
    <property type="entry name" value="p450"/>
    <property type="match status" value="1"/>
</dbReference>
<dbReference type="GO" id="GO:0005506">
    <property type="term" value="F:iron ion binding"/>
    <property type="evidence" value="ECO:0007669"/>
    <property type="project" value="InterPro"/>
</dbReference>
<dbReference type="InterPro" id="IPR002403">
    <property type="entry name" value="Cyt_P450_E_grp-IV"/>
</dbReference>
<dbReference type="EMBL" id="BMXR01000006">
    <property type="protein sequence ID" value="GGX58555.1"/>
    <property type="molecule type" value="Genomic_DNA"/>
</dbReference>
<gene>
    <name evidence="10" type="ORF">GCM10007392_28080</name>
</gene>
<dbReference type="PANTHER" id="PTHR24286:SF24">
    <property type="entry name" value="LANOSTEROL 14-ALPHA DEMETHYLASE"/>
    <property type="match status" value="1"/>
</dbReference>
<dbReference type="PRINTS" id="PR00465">
    <property type="entry name" value="EP450IV"/>
</dbReference>
<evidence type="ECO:0000256" key="6">
    <source>
        <dbReference type="ARBA" id="ARBA00023004"/>
    </source>
</evidence>
<dbReference type="GO" id="GO:0004497">
    <property type="term" value="F:monooxygenase activity"/>
    <property type="evidence" value="ECO:0007669"/>
    <property type="project" value="UniProtKB-KW"/>
</dbReference>
<evidence type="ECO:0000256" key="8">
    <source>
        <dbReference type="PIRSR" id="PIRSR602403-1"/>
    </source>
</evidence>
<dbReference type="InterPro" id="IPR017972">
    <property type="entry name" value="Cyt_P450_CS"/>
</dbReference>
<keyword evidence="4 8" id="KW-0479">Metal-binding</keyword>
<evidence type="ECO:0000256" key="3">
    <source>
        <dbReference type="ARBA" id="ARBA00022617"/>
    </source>
</evidence>
<evidence type="ECO:0000256" key="4">
    <source>
        <dbReference type="ARBA" id="ARBA00022723"/>
    </source>
</evidence>
<keyword evidence="6 8" id="KW-0408">Iron</keyword>
<dbReference type="Proteomes" id="UP000626148">
    <property type="component" value="Unassembled WGS sequence"/>
</dbReference>
<evidence type="ECO:0000256" key="1">
    <source>
        <dbReference type="ARBA" id="ARBA00001971"/>
    </source>
</evidence>
<evidence type="ECO:0000313" key="11">
    <source>
        <dbReference type="Proteomes" id="UP000626148"/>
    </source>
</evidence>
<dbReference type="InterPro" id="IPR036396">
    <property type="entry name" value="Cyt_P450_sf"/>
</dbReference>
<keyword evidence="7 9" id="KW-0503">Monooxygenase</keyword>
<dbReference type="PROSITE" id="PS00086">
    <property type="entry name" value="CYTOCHROME_P450"/>
    <property type="match status" value="1"/>
</dbReference>
<evidence type="ECO:0000256" key="5">
    <source>
        <dbReference type="ARBA" id="ARBA00023002"/>
    </source>
</evidence>
<dbReference type="InterPro" id="IPR001128">
    <property type="entry name" value="Cyt_P450"/>
</dbReference>
<keyword evidence="5 9" id="KW-0560">Oxidoreductase</keyword>
<dbReference type="RefSeq" id="WP_189609690.1">
    <property type="nucleotide sequence ID" value="NZ_BMXR01000006.1"/>
</dbReference>
<dbReference type="GO" id="GO:0016125">
    <property type="term" value="P:sterol metabolic process"/>
    <property type="evidence" value="ECO:0007669"/>
    <property type="project" value="TreeGrafter"/>
</dbReference>
<comment type="caution">
    <text evidence="10">The sequence shown here is derived from an EMBL/GenBank/DDBJ whole genome shotgun (WGS) entry which is preliminary data.</text>
</comment>
<evidence type="ECO:0000256" key="9">
    <source>
        <dbReference type="RuleBase" id="RU000461"/>
    </source>
</evidence>
<dbReference type="GO" id="GO:0016705">
    <property type="term" value="F:oxidoreductase activity, acting on paired donors, with incorporation or reduction of molecular oxygen"/>
    <property type="evidence" value="ECO:0007669"/>
    <property type="project" value="InterPro"/>
</dbReference>
<dbReference type="SUPFAM" id="SSF48264">
    <property type="entry name" value="Cytochrome P450"/>
    <property type="match status" value="1"/>
</dbReference>
<name>A0A918KCG5_9GAMM</name>
<feature type="binding site" description="axial binding residue" evidence="8">
    <location>
        <position position="389"/>
    </location>
    <ligand>
        <name>heme</name>
        <dbReference type="ChEBI" id="CHEBI:30413"/>
    </ligand>
    <ligandPart>
        <name>Fe</name>
        <dbReference type="ChEBI" id="CHEBI:18248"/>
    </ligandPart>
</feature>
<comment type="similarity">
    <text evidence="2 9">Belongs to the cytochrome P450 family.</text>
</comment>
<keyword evidence="3 8" id="KW-0349">Heme</keyword>
<dbReference type="PRINTS" id="PR00385">
    <property type="entry name" value="P450"/>
</dbReference>